<dbReference type="Proteomes" id="UP000220353">
    <property type="component" value="Unassembled WGS sequence"/>
</dbReference>
<evidence type="ECO:0000313" key="4">
    <source>
        <dbReference type="EMBL" id="PDT46567.1"/>
    </source>
</evidence>
<dbReference type="RefSeq" id="WP_037432465.1">
    <property type="nucleotide sequence ID" value="NZ_BJNI01000028.1"/>
</dbReference>
<feature type="transmembrane region" description="Helical" evidence="1">
    <location>
        <begin position="113"/>
        <end position="135"/>
    </location>
</feature>
<keyword evidence="3" id="KW-0813">Transport</keyword>
<dbReference type="AlphaFoldDB" id="A0A2A6LW57"/>
<keyword evidence="3" id="KW-0406">Ion transport</keyword>
<dbReference type="SUPFAM" id="SSF81324">
    <property type="entry name" value="Voltage-gated potassium channels"/>
    <property type="match status" value="1"/>
</dbReference>
<comment type="caution">
    <text evidence="4">The sequence shown here is derived from an EMBL/GenBank/DDBJ whole genome shotgun (WGS) entry which is preliminary data.</text>
</comment>
<dbReference type="GO" id="GO:0034220">
    <property type="term" value="P:monoatomic ion transmembrane transport"/>
    <property type="evidence" value="ECO:0007669"/>
    <property type="project" value="UniProtKB-KW"/>
</dbReference>
<feature type="transmembrane region" description="Helical" evidence="1">
    <location>
        <begin position="83"/>
        <end position="101"/>
    </location>
</feature>
<keyword evidence="3" id="KW-0407">Ion channel</keyword>
<dbReference type="Pfam" id="PF07885">
    <property type="entry name" value="Ion_trans_2"/>
    <property type="match status" value="1"/>
</dbReference>
<evidence type="ECO:0000259" key="2">
    <source>
        <dbReference type="Pfam" id="PF07885"/>
    </source>
</evidence>
<proteinExistence type="predicted"/>
<keyword evidence="1" id="KW-1133">Transmembrane helix</keyword>
<evidence type="ECO:0000313" key="5">
    <source>
        <dbReference type="Proteomes" id="UP000220353"/>
    </source>
</evidence>
<dbReference type="Proteomes" id="UP000466694">
    <property type="component" value="Unassembled WGS sequence"/>
</dbReference>
<keyword evidence="1" id="KW-0472">Membrane</keyword>
<feature type="domain" description="Potassium channel" evidence="2">
    <location>
        <begin position="62"/>
        <end position="132"/>
    </location>
</feature>
<reference evidence="4 5" key="2">
    <citation type="submission" date="2017-09" db="EMBL/GenBank/DDBJ databases">
        <title>Comparative genomics of rhizobia isolated from Phaseolus vulgaris in China.</title>
        <authorList>
            <person name="Tong W."/>
        </authorList>
    </citation>
    <scope>NUCLEOTIDE SEQUENCE [LARGE SCALE GENOMIC DNA]</scope>
    <source>
        <strain evidence="4 5">PCH1</strain>
    </source>
</reference>
<dbReference type="Gene3D" id="1.10.287.70">
    <property type="match status" value="1"/>
</dbReference>
<sequence length="150" mass="16937">MILRLAIAGGLIAATVAIQAFFMSAGLRGFRQMEKDRADFLGRYPTLVTVAWVIYLIIPILFDVCLWAAFYYLAQTLPSFEDALYFSTVTFTTVGYGDIVLDRDWRQVATLEAINGWIIFGWATALMMAVIQRLYFRTDPRAMDDGDPKG</sequence>
<dbReference type="EMBL" id="WISZ01000096">
    <property type="protein sequence ID" value="MQX08834.1"/>
    <property type="molecule type" value="Genomic_DNA"/>
</dbReference>
<gene>
    <name evidence="4" type="ORF">CO661_18080</name>
    <name evidence="3" type="ORF">GHK48_11200</name>
</gene>
<organism evidence="4 5">
    <name type="scientific">Rhizobium fredii</name>
    <name type="common">Sinorhizobium fredii</name>
    <dbReference type="NCBI Taxonomy" id="380"/>
    <lineage>
        <taxon>Bacteria</taxon>
        <taxon>Pseudomonadati</taxon>
        <taxon>Pseudomonadota</taxon>
        <taxon>Alphaproteobacteria</taxon>
        <taxon>Hyphomicrobiales</taxon>
        <taxon>Rhizobiaceae</taxon>
        <taxon>Sinorhizobium/Ensifer group</taxon>
        <taxon>Sinorhizobium</taxon>
    </lineage>
</organism>
<reference evidence="3" key="3">
    <citation type="submission" date="2019-10" db="EMBL/GenBank/DDBJ databases">
        <authorList>
            <person name="Sugawara M."/>
            <person name="Epstein B."/>
            <person name="Badgley B."/>
            <person name="Unno T."/>
            <person name="Xu L."/>
            <person name="Reese J."/>
            <person name="Gyaneshwar P."/>
            <person name="Denny R."/>
            <person name="Mudege J."/>
            <person name="Bharti A."/>
            <person name="Farmer A."/>
            <person name="May G."/>
            <person name="Woodward J."/>
            <person name="Medigue C."/>
            <person name="Vallenet D."/>
            <person name="Lajus A."/>
            <person name="Rouy Z."/>
            <person name="Martinez-Vaz B."/>
            <person name="Tiffin P."/>
            <person name="Young N."/>
            <person name="Sadowsky M."/>
        </authorList>
    </citation>
    <scope>NUCLEOTIDE SEQUENCE</scope>
    <source>
        <strain evidence="3">USDA205</strain>
    </source>
</reference>
<keyword evidence="1" id="KW-0812">Transmembrane</keyword>
<feature type="transmembrane region" description="Helical" evidence="1">
    <location>
        <begin position="47"/>
        <end position="71"/>
    </location>
</feature>
<feature type="transmembrane region" description="Helical" evidence="1">
    <location>
        <begin position="6"/>
        <end position="27"/>
    </location>
</feature>
<evidence type="ECO:0000313" key="3">
    <source>
        <dbReference type="EMBL" id="MQX08834.1"/>
    </source>
</evidence>
<protein>
    <submittedName>
        <fullName evidence="4">Ion channel</fullName>
    </submittedName>
    <submittedName>
        <fullName evidence="3">Two pore domain potassium channel family protein</fullName>
    </submittedName>
</protein>
<reference evidence="3 6" key="1">
    <citation type="journal article" date="2013" name="Genome Biol.">
        <title>Comparative genomics of the core and accessory genomes of 48 Sinorhizobium strains comprising five genospecies.</title>
        <authorList>
            <person name="Sugawara M."/>
            <person name="Epstein B."/>
            <person name="Badgley B.D."/>
            <person name="Unno T."/>
            <person name="Xu L."/>
            <person name="Reese J."/>
            <person name="Gyaneshwar P."/>
            <person name="Denny R."/>
            <person name="Mudge J."/>
            <person name="Bharti A.K."/>
            <person name="Farmer A.D."/>
            <person name="May G.D."/>
            <person name="Woodward J.E."/>
            <person name="Medigue C."/>
            <person name="Vallenet D."/>
            <person name="Lajus A."/>
            <person name="Rouy Z."/>
            <person name="Martinez-Vaz B."/>
            <person name="Tiffin P."/>
            <person name="Young N.D."/>
            <person name="Sadowsky M.J."/>
        </authorList>
    </citation>
    <scope>NUCLEOTIDE SEQUENCE [LARGE SCALE GENOMIC DNA]</scope>
    <source>
        <strain evidence="3 6">USDA205</strain>
    </source>
</reference>
<evidence type="ECO:0000313" key="6">
    <source>
        <dbReference type="Proteomes" id="UP000466694"/>
    </source>
</evidence>
<dbReference type="InterPro" id="IPR013099">
    <property type="entry name" value="K_chnl_dom"/>
</dbReference>
<accession>A0A2A6LW57</accession>
<dbReference type="EMBL" id="NWTC01000013">
    <property type="protein sequence ID" value="PDT46567.1"/>
    <property type="molecule type" value="Genomic_DNA"/>
</dbReference>
<evidence type="ECO:0000256" key="1">
    <source>
        <dbReference type="SAM" id="Phobius"/>
    </source>
</evidence>
<name>A0A2A6LW57_RHIFR</name>